<keyword evidence="2" id="KW-0472">Membrane</keyword>
<proteinExistence type="predicted"/>
<dbReference type="OrthoDB" id="1466630at2"/>
<name>A0A2I0R371_9FLAO</name>
<feature type="region of interest" description="Disordered" evidence="1">
    <location>
        <begin position="93"/>
        <end position="120"/>
    </location>
</feature>
<keyword evidence="2" id="KW-0812">Transmembrane</keyword>
<keyword evidence="2" id="KW-1133">Transmembrane helix</keyword>
<dbReference type="AlphaFoldDB" id="A0A2I0R371"/>
<reference evidence="3 4" key="1">
    <citation type="submission" date="2017-12" db="EMBL/GenBank/DDBJ databases">
        <title>The draft genome sequence of Brumimicrobium saltpan LHR20.</title>
        <authorList>
            <person name="Do Z.-J."/>
            <person name="Luo H.-R."/>
        </authorList>
    </citation>
    <scope>NUCLEOTIDE SEQUENCE [LARGE SCALE GENOMIC DNA]</scope>
    <source>
        <strain evidence="3 4">LHR20</strain>
    </source>
</reference>
<organism evidence="3 4">
    <name type="scientific">Brumimicrobium salinarum</name>
    <dbReference type="NCBI Taxonomy" id="2058658"/>
    <lineage>
        <taxon>Bacteria</taxon>
        <taxon>Pseudomonadati</taxon>
        <taxon>Bacteroidota</taxon>
        <taxon>Flavobacteriia</taxon>
        <taxon>Flavobacteriales</taxon>
        <taxon>Crocinitomicaceae</taxon>
        <taxon>Brumimicrobium</taxon>
    </lineage>
</organism>
<dbReference type="InterPro" id="IPR013783">
    <property type="entry name" value="Ig-like_fold"/>
</dbReference>
<keyword evidence="4" id="KW-1185">Reference proteome</keyword>
<dbReference type="RefSeq" id="WP_101334395.1">
    <property type="nucleotide sequence ID" value="NZ_PJNI01000007.1"/>
</dbReference>
<evidence type="ECO:0000313" key="4">
    <source>
        <dbReference type="Proteomes" id="UP000236654"/>
    </source>
</evidence>
<feature type="transmembrane region" description="Helical" evidence="2">
    <location>
        <begin position="49"/>
        <end position="68"/>
    </location>
</feature>
<sequence>MKDNLENIIKNSLQDYEAPYDPKAWENVSAQLDAKAAANSGGVSSILKWSLAGTLVAVIIAGSYLLWFDNDVNLTTTKKGEVVEDIAKTNAENQPIIEESSKDQIKDKKKQHADNSINEESDLVADIPPLENVVHDEKHNSSSNEIISSQDEAEGVYNDGEVNNEQPKEKKFLSGILSAKEICEGETVYVRNNNENAQVKLKYSTRNAYQVILPGDEIQLQIKSSQEIQFYNQNNEVIGSQYVKVNPKPEANFTYEANIFEKGLPVVICETYEDYEAYEWFVDGEFTHIGEKMTHNLFKKADYKIALKVTDRNGCKGINTKTVRIHNKYNLMAVDAFKPNGSDARNRTFMPYSLTQRDVQFVLTIVDPVDNHVVFKSENKNNAWDGLDNETGKMTPANKTYIWKVQILNPLKNERPIYSGTIVHN</sequence>
<dbReference type="Gene3D" id="2.60.40.10">
    <property type="entry name" value="Immunoglobulins"/>
    <property type="match status" value="1"/>
</dbReference>
<dbReference type="Proteomes" id="UP000236654">
    <property type="component" value="Unassembled WGS sequence"/>
</dbReference>
<comment type="caution">
    <text evidence="3">The sequence shown here is derived from an EMBL/GenBank/DDBJ whole genome shotgun (WGS) entry which is preliminary data.</text>
</comment>
<accession>A0A2I0R371</accession>
<dbReference type="InterPro" id="IPR035986">
    <property type="entry name" value="PKD_dom_sf"/>
</dbReference>
<protein>
    <recommendedName>
        <fullName evidence="5">PKD domain-containing protein</fullName>
    </recommendedName>
</protein>
<evidence type="ECO:0000256" key="1">
    <source>
        <dbReference type="SAM" id="MobiDB-lite"/>
    </source>
</evidence>
<evidence type="ECO:0000313" key="3">
    <source>
        <dbReference type="EMBL" id="PKR81013.1"/>
    </source>
</evidence>
<dbReference type="SUPFAM" id="SSF49299">
    <property type="entry name" value="PKD domain"/>
    <property type="match status" value="1"/>
</dbReference>
<evidence type="ECO:0000256" key="2">
    <source>
        <dbReference type="SAM" id="Phobius"/>
    </source>
</evidence>
<dbReference type="EMBL" id="PJNI01000007">
    <property type="protein sequence ID" value="PKR81013.1"/>
    <property type="molecule type" value="Genomic_DNA"/>
</dbReference>
<evidence type="ECO:0008006" key="5">
    <source>
        <dbReference type="Google" id="ProtNLM"/>
    </source>
</evidence>
<gene>
    <name evidence="3" type="ORF">CW751_07555</name>
</gene>